<organism evidence="1 2">
    <name type="scientific">Gossypium arboreum</name>
    <name type="common">Tree cotton</name>
    <name type="synonym">Gossypium nanking</name>
    <dbReference type="NCBI Taxonomy" id="29729"/>
    <lineage>
        <taxon>Eukaryota</taxon>
        <taxon>Viridiplantae</taxon>
        <taxon>Streptophyta</taxon>
        <taxon>Embryophyta</taxon>
        <taxon>Tracheophyta</taxon>
        <taxon>Spermatophyta</taxon>
        <taxon>Magnoliopsida</taxon>
        <taxon>eudicotyledons</taxon>
        <taxon>Gunneridae</taxon>
        <taxon>Pentapetalae</taxon>
        <taxon>rosids</taxon>
        <taxon>malvids</taxon>
        <taxon>Malvales</taxon>
        <taxon>Malvaceae</taxon>
        <taxon>Malvoideae</taxon>
        <taxon>Gossypium</taxon>
    </lineage>
</organism>
<proteinExistence type="predicted"/>
<name>A0ABR0QSD2_GOSAR</name>
<keyword evidence="2" id="KW-1185">Reference proteome</keyword>
<evidence type="ECO:0000313" key="2">
    <source>
        <dbReference type="Proteomes" id="UP001358586"/>
    </source>
</evidence>
<gene>
    <name evidence="1" type="ORF">PVK06_004582</name>
</gene>
<dbReference type="EMBL" id="JARKNE010000002">
    <property type="protein sequence ID" value="KAK5842246.1"/>
    <property type="molecule type" value="Genomic_DNA"/>
</dbReference>
<accession>A0ABR0QSD2</accession>
<evidence type="ECO:0000313" key="1">
    <source>
        <dbReference type="EMBL" id="KAK5842246.1"/>
    </source>
</evidence>
<reference evidence="1 2" key="1">
    <citation type="submission" date="2023-03" db="EMBL/GenBank/DDBJ databases">
        <title>WGS of Gossypium arboreum.</title>
        <authorList>
            <person name="Yu D."/>
        </authorList>
    </citation>
    <scope>NUCLEOTIDE SEQUENCE [LARGE SCALE GENOMIC DNA]</scope>
    <source>
        <tissue evidence="1">Leaf</tissue>
    </source>
</reference>
<comment type="caution">
    <text evidence="1">The sequence shown here is derived from an EMBL/GenBank/DDBJ whole genome shotgun (WGS) entry which is preliminary data.</text>
</comment>
<protein>
    <submittedName>
        <fullName evidence="1">Uncharacterized protein</fullName>
    </submittedName>
</protein>
<dbReference type="Proteomes" id="UP001358586">
    <property type="component" value="Chromosome 2"/>
</dbReference>
<sequence>MEKKSRLKSFCGGEMKQSKITRSEPLTRINLTQMKNVHLQVQLAEDLTGCKMFAKVARVSLVQTRSQEGARVNLKWTRSQAMSGKRTPSLVISRWNALFPQPRTTPTVASGPLGADEVHEGVDGSPRGTLQGLVHFSSTMLNLQLLIARENVLEKILGLPNNHGYTHGANLDEVATGFEAYTPLNATRAYILNLVKSLGILSKLPSIKSTGRRMYSSDRCTFHDDIGHKKEDCFTLKDAIEVVQNGELVKFINQGGP</sequence>